<name>A0A370G9L6_GLULI</name>
<dbReference type="GO" id="GO:0016740">
    <property type="term" value="F:transferase activity"/>
    <property type="evidence" value="ECO:0007669"/>
    <property type="project" value="UniProtKB-KW"/>
</dbReference>
<dbReference type="Gene3D" id="3.30.420.40">
    <property type="match status" value="1"/>
</dbReference>
<dbReference type="RefSeq" id="WP_114725421.1">
    <property type="nucleotide sequence ID" value="NZ_BJMI01000004.1"/>
</dbReference>
<dbReference type="OrthoDB" id="9809995at2"/>
<comment type="caution">
    <text evidence="3">The sequence shown here is derived from an EMBL/GenBank/DDBJ whole genome shotgun (WGS) entry which is preliminary data.</text>
</comment>
<dbReference type="GO" id="GO:0002949">
    <property type="term" value="P:tRNA threonylcarbamoyladenosine modification"/>
    <property type="evidence" value="ECO:0007669"/>
    <property type="project" value="InterPro"/>
</dbReference>
<sequence length="229" mass="23226">MRILVVNAAPAGADARALLGCVEGSEGALHPVRMLDLPGRGGAEAMPAHCSALLAACGWRAADLDLIAVVVGPGSFTGLRASLAMAHGLALGTGCPLVGVTGGEAMARAVREEAGPGRGVLCLSFARRGRIFVEQDGVVRAEMGDDFVFPPGRLLVAGDEAAGMLAARGAGREDIALSSWRVPDGVMVAQAALDQRAGRVGAREILPLYVDPPEAKLPAAGLRPAPSAP</sequence>
<dbReference type="Proteomes" id="UP000562982">
    <property type="component" value="Unassembled WGS sequence"/>
</dbReference>
<reference evidence="3 4" key="1">
    <citation type="submission" date="2018-07" db="EMBL/GenBank/DDBJ databases">
        <title>Genomic Encyclopedia of Type Strains, Phase IV (KMG-IV): sequencing the most valuable type-strain genomes for metagenomic binning, comparative biology and taxonomic classification.</title>
        <authorList>
            <person name="Goeker M."/>
        </authorList>
    </citation>
    <scope>NUCLEOTIDE SEQUENCE [LARGE SCALE GENOMIC DNA]</scope>
    <source>
        <strain evidence="3 4">DSM 5603</strain>
    </source>
</reference>
<evidence type="ECO:0000313" key="2">
    <source>
        <dbReference type="EMBL" id="MBB2185102.1"/>
    </source>
</evidence>
<accession>A0A370G9L6</accession>
<dbReference type="Proteomes" id="UP000254958">
    <property type="component" value="Unassembled WGS sequence"/>
</dbReference>
<gene>
    <name evidence="2" type="primary">tsaB</name>
    <name evidence="3" type="ORF">C7453_101326</name>
    <name evidence="2" type="ORF">HLH32_01615</name>
</gene>
<protein>
    <submittedName>
        <fullName evidence="2">tRNA (Adenosine(37)-N6)-threonylcarbamoyltransferase complex dimerization subunit type 1 TsaB</fullName>
    </submittedName>
    <submittedName>
        <fullName evidence="3">tRNA threonylcarbamoyl adenosine modification protein YeaZ</fullName>
    </submittedName>
</protein>
<keyword evidence="2" id="KW-0808">Transferase</keyword>
<evidence type="ECO:0000313" key="4">
    <source>
        <dbReference type="Proteomes" id="UP000254958"/>
    </source>
</evidence>
<dbReference type="SUPFAM" id="SSF53067">
    <property type="entry name" value="Actin-like ATPase domain"/>
    <property type="match status" value="1"/>
</dbReference>
<organism evidence="3 4">
    <name type="scientific">Gluconacetobacter liquefaciens</name>
    <name type="common">Acetobacter liquefaciens</name>
    <dbReference type="NCBI Taxonomy" id="89584"/>
    <lineage>
        <taxon>Bacteria</taxon>
        <taxon>Pseudomonadati</taxon>
        <taxon>Pseudomonadota</taxon>
        <taxon>Alphaproteobacteria</taxon>
        <taxon>Acetobacterales</taxon>
        <taxon>Acetobacteraceae</taxon>
        <taxon>Gluconacetobacter</taxon>
    </lineage>
</organism>
<evidence type="ECO:0000259" key="1">
    <source>
        <dbReference type="Pfam" id="PF00814"/>
    </source>
</evidence>
<dbReference type="Pfam" id="PF00814">
    <property type="entry name" value="TsaD"/>
    <property type="match status" value="1"/>
</dbReference>
<dbReference type="InterPro" id="IPR043129">
    <property type="entry name" value="ATPase_NBD"/>
</dbReference>
<reference evidence="2 5" key="2">
    <citation type="submission" date="2020-04" db="EMBL/GenBank/DDBJ databases">
        <title>Description of novel Gluconacetobacter.</title>
        <authorList>
            <person name="Sombolestani A."/>
        </authorList>
    </citation>
    <scope>NUCLEOTIDE SEQUENCE [LARGE SCALE GENOMIC DNA]</scope>
    <source>
        <strain evidence="2 5">LMG 1382</strain>
    </source>
</reference>
<evidence type="ECO:0000313" key="5">
    <source>
        <dbReference type="Proteomes" id="UP000562982"/>
    </source>
</evidence>
<proteinExistence type="predicted"/>
<evidence type="ECO:0000313" key="3">
    <source>
        <dbReference type="EMBL" id="RDI40532.1"/>
    </source>
</evidence>
<dbReference type="EMBL" id="JABEQI010000001">
    <property type="protein sequence ID" value="MBB2185102.1"/>
    <property type="molecule type" value="Genomic_DNA"/>
</dbReference>
<dbReference type="InterPro" id="IPR022496">
    <property type="entry name" value="T6A_TsaB"/>
</dbReference>
<keyword evidence="4" id="KW-1185">Reference proteome</keyword>
<dbReference type="AlphaFoldDB" id="A0A370G9L6"/>
<feature type="domain" description="Gcp-like" evidence="1">
    <location>
        <begin position="44"/>
        <end position="138"/>
    </location>
</feature>
<dbReference type="InterPro" id="IPR000905">
    <property type="entry name" value="Gcp-like_dom"/>
</dbReference>
<dbReference type="NCBIfam" id="TIGR03725">
    <property type="entry name" value="T6A_YeaZ"/>
    <property type="match status" value="1"/>
</dbReference>
<dbReference type="EMBL" id="QQAW01000001">
    <property type="protein sequence ID" value="RDI40532.1"/>
    <property type="molecule type" value="Genomic_DNA"/>
</dbReference>